<organism evidence="2 3">
    <name type="scientific">Streptomyces zingiberis</name>
    <dbReference type="NCBI Taxonomy" id="2053010"/>
    <lineage>
        <taxon>Bacteria</taxon>
        <taxon>Bacillati</taxon>
        <taxon>Actinomycetota</taxon>
        <taxon>Actinomycetes</taxon>
        <taxon>Kitasatosporales</taxon>
        <taxon>Streptomycetaceae</taxon>
        <taxon>Streptomyces</taxon>
    </lineage>
</organism>
<feature type="domain" description="Carbohydrate kinase PfkB" evidence="1">
    <location>
        <begin position="15"/>
        <end position="91"/>
    </location>
</feature>
<dbReference type="Gene3D" id="3.40.1190.20">
    <property type="match status" value="1"/>
</dbReference>
<dbReference type="Proteomes" id="UP000695264">
    <property type="component" value="Unassembled WGS sequence"/>
</dbReference>
<evidence type="ECO:0000313" key="3">
    <source>
        <dbReference type="Proteomes" id="UP000695264"/>
    </source>
</evidence>
<dbReference type="InterPro" id="IPR011611">
    <property type="entry name" value="PfkB_dom"/>
</dbReference>
<evidence type="ECO:0000259" key="1">
    <source>
        <dbReference type="Pfam" id="PF00294"/>
    </source>
</evidence>
<sequence length="116" mass="11917">MDPGCGVRGACRRDARTVVIRHRDHAATAVTAGGRWRPEPFPLTAVDPAGAGDAFAAGCLSARLRELPEPDALAEAACVAALTVQCTTDTGRLPSATVRGRALAGCTAGREAAVHR</sequence>
<gene>
    <name evidence="2" type="ORF">HCK00_25970</name>
</gene>
<dbReference type="SUPFAM" id="SSF53613">
    <property type="entry name" value="Ribokinase-like"/>
    <property type="match status" value="1"/>
</dbReference>
<proteinExistence type="predicted"/>
<reference evidence="2 3" key="1">
    <citation type="submission" date="2020-03" db="EMBL/GenBank/DDBJ databases">
        <title>WGS of actinomycetes isolated from Thailand.</title>
        <authorList>
            <person name="Thawai C."/>
        </authorList>
    </citation>
    <scope>NUCLEOTIDE SEQUENCE [LARGE SCALE GENOMIC DNA]</scope>
    <source>
        <strain evidence="2 3">PLAI 1-29</strain>
    </source>
</reference>
<evidence type="ECO:0000313" key="2">
    <source>
        <dbReference type="EMBL" id="NJQ03867.1"/>
    </source>
</evidence>
<keyword evidence="3" id="KW-1185">Reference proteome</keyword>
<protein>
    <recommendedName>
        <fullName evidence="1">Carbohydrate kinase PfkB domain-containing protein</fullName>
    </recommendedName>
</protein>
<comment type="caution">
    <text evidence="2">The sequence shown here is derived from an EMBL/GenBank/DDBJ whole genome shotgun (WGS) entry which is preliminary data.</text>
</comment>
<dbReference type="EMBL" id="JAATEN010000032">
    <property type="protein sequence ID" value="NJQ03867.1"/>
    <property type="molecule type" value="Genomic_DNA"/>
</dbReference>
<name>A0ABX1C7F3_9ACTN</name>
<accession>A0ABX1C7F3</accession>
<dbReference type="InterPro" id="IPR029056">
    <property type="entry name" value="Ribokinase-like"/>
</dbReference>
<dbReference type="Pfam" id="PF00294">
    <property type="entry name" value="PfkB"/>
    <property type="match status" value="1"/>
</dbReference>